<dbReference type="Gene3D" id="2.10.25.30">
    <property type="entry name" value="EGF-like, alliinase"/>
    <property type="match status" value="1"/>
</dbReference>
<dbReference type="EMBL" id="JALJOS010000026">
    <property type="protein sequence ID" value="KAK9825063.1"/>
    <property type="molecule type" value="Genomic_DNA"/>
</dbReference>
<dbReference type="InterPro" id="IPR006948">
    <property type="entry name" value="Alliinase_C"/>
</dbReference>
<dbReference type="InterPro" id="IPR015422">
    <property type="entry name" value="PyrdxlP-dep_Trfase_small"/>
</dbReference>
<evidence type="ECO:0000313" key="4">
    <source>
        <dbReference type="EMBL" id="KAK9825063.1"/>
    </source>
</evidence>
<dbReference type="PANTHER" id="PTHR43795:SF20">
    <property type="entry name" value="TRYPTOPHAN AMINOTRANSFERASE-RELATED PROTEIN 3"/>
    <property type="match status" value="1"/>
</dbReference>
<dbReference type="Gene3D" id="3.40.640.10">
    <property type="entry name" value="Type I PLP-dependent aspartate aminotransferase-like (Major domain)"/>
    <property type="match status" value="1"/>
</dbReference>
<gene>
    <name evidence="4" type="ORF">WJX74_005568</name>
</gene>
<comment type="caution">
    <text evidence="4">The sequence shown here is derived from an EMBL/GenBank/DDBJ whole genome shotgun (WGS) entry which is preliminary data.</text>
</comment>
<comment type="similarity">
    <text evidence="1">Belongs to the alliinase family.</text>
</comment>
<dbReference type="PANTHER" id="PTHR43795">
    <property type="entry name" value="BIFUNCTIONAL ASPARTATE AMINOTRANSFERASE AND GLUTAMATE/ASPARTATE-PREPHENATE AMINOTRANSFERASE-RELATED"/>
    <property type="match status" value="1"/>
</dbReference>
<dbReference type="Proteomes" id="UP001438707">
    <property type="component" value="Unassembled WGS sequence"/>
</dbReference>
<dbReference type="GO" id="GO:0006520">
    <property type="term" value="P:amino acid metabolic process"/>
    <property type="evidence" value="ECO:0007669"/>
    <property type="project" value="TreeGrafter"/>
</dbReference>
<dbReference type="InterPro" id="IPR015421">
    <property type="entry name" value="PyrdxlP-dep_Trfase_major"/>
</dbReference>
<dbReference type="Pfam" id="PF04864">
    <property type="entry name" value="Alliinase_C"/>
    <property type="match status" value="1"/>
</dbReference>
<keyword evidence="5" id="KW-1185">Reference proteome</keyword>
<proteinExistence type="inferred from homology"/>
<dbReference type="InterPro" id="IPR037029">
    <property type="entry name" value="Alliinase_N_sf"/>
</dbReference>
<evidence type="ECO:0000256" key="1">
    <source>
        <dbReference type="ARBA" id="ARBA00006312"/>
    </source>
</evidence>
<sequence length="424" mass="46614">MTWILGVRITSLQHALPSASSAQASQLFPSLIDESRTPCSGNGIRYQGDLTCFCHACWSGPDCSVQEDIKTCMVNAESGSPFLFEDYWVAHPEAEVRIKPSYQEGYGWYQPQLERAIRAIHAQVGNAVTDDRHIVIGMGSQQVLTAAFFAVSNASRSPEVDPTKICAETPYYNSYPRTAAWFSSSLFEWSNTTDLEANAASPVIQVMTSPNNPDGSMRNKTVPGAFGIYDHAYYWPHFTPISAAVEYGDEDIAVFTLSKLTGHAGSRIGWGIVKDPKLAEMMQTYIVGDSGYVQENQLRATHLLHHALADQGGLLAYAREHMEHRWKVLHEVVSKSSRLSLQALGQAQLDKWTGTVRSPSPAYAWLHCNESKDQDCHAAMMAGGIIGRPGSAFGADSSFNRLELLMQPAVFETLAAKLELFVNG</sequence>
<dbReference type="GO" id="GO:0016846">
    <property type="term" value="F:carbon-sulfur lyase activity"/>
    <property type="evidence" value="ECO:0007669"/>
    <property type="project" value="InterPro"/>
</dbReference>
<dbReference type="InterPro" id="IPR050478">
    <property type="entry name" value="Ethylene_sulfur-biosynth"/>
</dbReference>
<evidence type="ECO:0000313" key="5">
    <source>
        <dbReference type="Proteomes" id="UP001438707"/>
    </source>
</evidence>
<protein>
    <recommendedName>
        <fullName evidence="3">Alliinase C-terminal domain-containing protein</fullName>
    </recommendedName>
</protein>
<evidence type="ECO:0000259" key="3">
    <source>
        <dbReference type="Pfam" id="PF04864"/>
    </source>
</evidence>
<keyword evidence="2" id="KW-0663">Pyridoxal phosphate</keyword>
<dbReference type="GO" id="GO:0008483">
    <property type="term" value="F:transaminase activity"/>
    <property type="evidence" value="ECO:0007669"/>
    <property type="project" value="TreeGrafter"/>
</dbReference>
<dbReference type="Gene3D" id="3.90.1150.10">
    <property type="entry name" value="Aspartate Aminotransferase, domain 1"/>
    <property type="match status" value="1"/>
</dbReference>
<reference evidence="4 5" key="1">
    <citation type="journal article" date="2024" name="Nat. Commun.">
        <title>Phylogenomics reveals the evolutionary origins of lichenization in chlorophyte algae.</title>
        <authorList>
            <person name="Puginier C."/>
            <person name="Libourel C."/>
            <person name="Otte J."/>
            <person name="Skaloud P."/>
            <person name="Haon M."/>
            <person name="Grisel S."/>
            <person name="Petersen M."/>
            <person name="Berrin J.G."/>
            <person name="Delaux P.M."/>
            <person name="Dal Grande F."/>
            <person name="Keller J."/>
        </authorList>
    </citation>
    <scope>NUCLEOTIDE SEQUENCE [LARGE SCALE GENOMIC DNA]</scope>
    <source>
        <strain evidence="4 5">SAG 2145</strain>
    </source>
</reference>
<dbReference type="SUPFAM" id="SSF53383">
    <property type="entry name" value="PLP-dependent transferases"/>
    <property type="match status" value="1"/>
</dbReference>
<evidence type="ECO:0000256" key="2">
    <source>
        <dbReference type="ARBA" id="ARBA00022898"/>
    </source>
</evidence>
<dbReference type="AlphaFoldDB" id="A0AAW1QU65"/>
<dbReference type="InterPro" id="IPR015424">
    <property type="entry name" value="PyrdxlP-dep_Trfase"/>
</dbReference>
<feature type="domain" description="Alliinase C-terminal" evidence="3">
    <location>
        <begin position="74"/>
        <end position="419"/>
    </location>
</feature>
<dbReference type="CDD" id="cd00609">
    <property type="entry name" value="AAT_like"/>
    <property type="match status" value="1"/>
</dbReference>
<name>A0AAW1QU65_9CHLO</name>
<organism evidence="4 5">
    <name type="scientific">Apatococcus lobatus</name>
    <dbReference type="NCBI Taxonomy" id="904363"/>
    <lineage>
        <taxon>Eukaryota</taxon>
        <taxon>Viridiplantae</taxon>
        <taxon>Chlorophyta</taxon>
        <taxon>core chlorophytes</taxon>
        <taxon>Trebouxiophyceae</taxon>
        <taxon>Chlorellales</taxon>
        <taxon>Chlorellaceae</taxon>
        <taxon>Apatococcus</taxon>
    </lineage>
</organism>
<accession>A0AAW1QU65</accession>